<feature type="domain" description="HTH araC/xylS-type" evidence="5">
    <location>
        <begin position="224"/>
        <end position="322"/>
    </location>
</feature>
<organism evidence="6 7">
    <name type="scientific">Streptomyces griseoruber</name>
    <dbReference type="NCBI Taxonomy" id="1943"/>
    <lineage>
        <taxon>Bacteria</taxon>
        <taxon>Bacillati</taxon>
        <taxon>Actinomycetota</taxon>
        <taxon>Actinomycetes</taxon>
        <taxon>Kitasatosporales</taxon>
        <taxon>Streptomycetaceae</taxon>
        <taxon>Streptomyces</taxon>
    </lineage>
</organism>
<evidence type="ECO:0000256" key="4">
    <source>
        <dbReference type="SAM" id="MobiDB-lite"/>
    </source>
</evidence>
<dbReference type="GO" id="GO:0003700">
    <property type="term" value="F:DNA-binding transcription factor activity"/>
    <property type="evidence" value="ECO:0007669"/>
    <property type="project" value="InterPro"/>
</dbReference>
<sequence>MTRPATAWTALDAALRGLRLDGALFFRAEFTEGWAYRSPAPDELVRILRPGARRLIVFHIIAGGTCWARARSGERLWAREGDVVVVPYGEQHAMGGAETAEEVPILELLDPPPWRTLPVLRHGAGGGRTDIVCGYLHSDHPLFNPALRALPPLFVVRPPEGPAATWIRSSIDYALAAGSPAPGTDRTATKLSELVLLETLRLHLATAPAIDTGWLAALADPVLAPVLARMHAAPDHHWTVQQLADTVAVSRSVLDERFRQVLGRSPIRYLADWRMHLAENLLATTGHSVAAVAHRVGYDSEEAFSRAFKRAHAVAPGTWRREQLTGTGHRDQHGHRHH</sequence>
<dbReference type="Proteomes" id="UP000052982">
    <property type="component" value="Unassembled WGS sequence"/>
</dbReference>
<dbReference type="RefSeq" id="WP_055636294.1">
    <property type="nucleotide sequence ID" value="NZ_JBIRRP010000016.1"/>
</dbReference>
<feature type="compositionally biased region" description="Basic and acidic residues" evidence="4">
    <location>
        <begin position="319"/>
        <end position="331"/>
    </location>
</feature>
<dbReference type="InterPro" id="IPR009057">
    <property type="entry name" value="Homeodomain-like_sf"/>
</dbReference>
<dbReference type="Pfam" id="PF12852">
    <property type="entry name" value="Cupin_6"/>
    <property type="match status" value="1"/>
</dbReference>
<keyword evidence="1" id="KW-0805">Transcription regulation</keyword>
<dbReference type="OrthoDB" id="241790at2"/>
<comment type="caution">
    <text evidence="6">The sequence shown here is derived from an EMBL/GenBank/DDBJ whole genome shotgun (WGS) entry which is preliminary data.</text>
</comment>
<dbReference type="SUPFAM" id="SSF51182">
    <property type="entry name" value="RmlC-like cupins"/>
    <property type="match status" value="1"/>
</dbReference>
<name>A0A101T1Y9_9ACTN</name>
<accession>A0A101T1Y9</accession>
<reference evidence="6 7" key="1">
    <citation type="submission" date="2015-10" db="EMBL/GenBank/DDBJ databases">
        <title>Draft genome sequence of Streptomyces griseoruber DSM 40281, type strain for the species Streptomyces griseoruber.</title>
        <authorList>
            <person name="Ruckert C."/>
            <person name="Winkler A."/>
            <person name="Kalinowski J."/>
            <person name="Kampfer P."/>
            <person name="Glaeser S."/>
        </authorList>
    </citation>
    <scope>NUCLEOTIDE SEQUENCE [LARGE SCALE GENOMIC DNA]</scope>
    <source>
        <strain evidence="6 7">DSM 40281</strain>
    </source>
</reference>
<dbReference type="InterPro" id="IPR032783">
    <property type="entry name" value="AraC_lig"/>
</dbReference>
<evidence type="ECO:0000256" key="3">
    <source>
        <dbReference type="ARBA" id="ARBA00023163"/>
    </source>
</evidence>
<dbReference type="SUPFAM" id="SSF46689">
    <property type="entry name" value="Homeodomain-like"/>
    <property type="match status" value="2"/>
</dbReference>
<dbReference type="AlphaFoldDB" id="A0A101T1Y9"/>
<gene>
    <name evidence="6" type="ORF">AQJ64_16115</name>
</gene>
<evidence type="ECO:0000313" key="7">
    <source>
        <dbReference type="Proteomes" id="UP000052982"/>
    </source>
</evidence>
<dbReference type="InterPro" id="IPR018060">
    <property type="entry name" value="HTH_AraC"/>
</dbReference>
<evidence type="ECO:0000259" key="5">
    <source>
        <dbReference type="PROSITE" id="PS01124"/>
    </source>
</evidence>
<protein>
    <submittedName>
        <fullName evidence="6">AraC family transcriptional regulator</fullName>
    </submittedName>
</protein>
<dbReference type="EMBL" id="LMWW01000018">
    <property type="protein sequence ID" value="KUN84280.1"/>
    <property type="molecule type" value="Genomic_DNA"/>
</dbReference>
<keyword evidence="7" id="KW-1185">Reference proteome</keyword>
<dbReference type="PROSITE" id="PS00041">
    <property type="entry name" value="HTH_ARAC_FAMILY_1"/>
    <property type="match status" value="1"/>
</dbReference>
<dbReference type="SMART" id="SM00342">
    <property type="entry name" value="HTH_ARAC"/>
    <property type="match status" value="1"/>
</dbReference>
<dbReference type="InterPro" id="IPR018062">
    <property type="entry name" value="HTH_AraC-typ_CS"/>
</dbReference>
<dbReference type="PANTHER" id="PTHR11019:SF159">
    <property type="entry name" value="TRANSCRIPTIONAL REGULATOR-RELATED"/>
    <property type="match status" value="1"/>
</dbReference>
<proteinExistence type="predicted"/>
<evidence type="ECO:0000256" key="2">
    <source>
        <dbReference type="ARBA" id="ARBA00023125"/>
    </source>
</evidence>
<evidence type="ECO:0000313" key="6">
    <source>
        <dbReference type="EMBL" id="KUN84280.1"/>
    </source>
</evidence>
<dbReference type="Pfam" id="PF12833">
    <property type="entry name" value="HTH_18"/>
    <property type="match status" value="1"/>
</dbReference>
<dbReference type="Gene3D" id="1.10.10.60">
    <property type="entry name" value="Homeodomain-like"/>
    <property type="match status" value="2"/>
</dbReference>
<evidence type="ECO:0000256" key="1">
    <source>
        <dbReference type="ARBA" id="ARBA00023015"/>
    </source>
</evidence>
<dbReference type="PANTHER" id="PTHR11019">
    <property type="entry name" value="HTH-TYPE TRANSCRIPTIONAL REGULATOR NIMR"/>
    <property type="match status" value="1"/>
</dbReference>
<dbReference type="GO" id="GO:0043565">
    <property type="term" value="F:sequence-specific DNA binding"/>
    <property type="evidence" value="ECO:0007669"/>
    <property type="project" value="InterPro"/>
</dbReference>
<feature type="region of interest" description="Disordered" evidence="4">
    <location>
        <begin position="319"/>
        <end position="338"/>
    </location>
</feature>
<keyword evidence="2" id="KW-0238">DNA-binding</keyword>
<dbReference type="STRING" id="1943.AQJ64_16115"/>
<dbReference type="InterPro" id="IPR011051">
    <property type="entry name" value="RmlC_Cupin_sf"/>
</dbReference>
<dbReference type="PROSITE" id="PS01124">
    <property type="entry name" value="HTH_ARAC_FAMILY_2"/>
    <property type="match status" value="1"/>
</dbReference>
<keyword evidence="3" id="KW-0804">Transcription</keyword>